<sequence length="364" mass="40136">MDDSLPIYCPPDVDRGVHPQVDQVEERAWAMACQSGMGRTARERARMKATSGAQFMSRLAPDAELEAVTVCAAWIYWGFIIDDAYFDGVPPKTTPDRVNELTARFQRAFAFPGYVPEEPLGAVLAALGGHFRRQFPPHRLQRLLWRGLDWYVGLGWGLANRARQQSFSLDEYMLMRPADAGAQITLGLSELCVEPEAPAWEVDTPVVRALESLAGAVAALDNDRQSMHREKAGGFSSDHVFAVIARERGCSVADAVPLGIALRDRLLDRFIELRAAVEARSVSPGLRQWLRQLACCISGNAAWGEQVTRYRVGQPGESAAPGLLPVSGRQFSDKPLNCPEAPDPARLPSLSWIWDDRLLGVRTA</sequence>
<dbReference type="SFLD" id="SFLDS00005">
    <property type="entry name" value="Isoprenoid_Synthase_Type_I"/>
    <property type="match status" value="1"/>
</dbReference>
<evidence type="ECO:0000256" key="1">
    <source>
        <dbReference type="ARBA" id="ARBA00023239"/>
    </source>
</evidence>
<dbReference type="EMBL" id="JBHVBU010000021">
    <property type="protein sequence ID" value="MFE7963387.1"/>
    <property type="molecule type" value="Genomic_DNA"/>
</dbReference>
<reference evidence="2 3" key="1">
    <citation type="submission" date="2024-09" db="EMBL/GenBank/DDBJ databases">
        <title>The Natural Products Discovery Center: Release of the First 8490 Sequenced Strains for Exploring Actinobacteria Biosynthetic Diversity.</title>
        <authorList>
            <person name="Kalkreuter E."/>
            <person name="Kautsar S.A."/>
            <person name="Yang D."/>
            <person name="Bader C.D."/>
            <person name="Teijaro C.N."/>
            <person name="Fluegel L."/>
            <person name="Davis C.M."/>
            <person name="Simpson J.R."/>
            <person name="Lauterbach L."/>
            <person name="Steele A.D."/>
            <person name="Gui C."/>
            <person name="Meng S."/>
            <person name="Li G."/>
            <person name="Viehrig K."/>
            <person name="Ye F."/>
            <person name="Su P."/>
            <person name="Kiefer A.F."/>
            <person name="Nichols A."/>
            <person name="Cepeda A.J."/>
            <person name="Yan W."/>
            <person name="Fan B."/>
            <person name="Jiang Y."/>
            <person name="Adhikari A."/>
            <person name="Zheng C.-J."/>
            <person name="Schuster L."/>
            <person name="Cowan T.M."/>
            <person name="Smanski M.J."/>
            <person name="Chevrette M.G."/>
            <person name="De Carvalho L.P.S."/>
            <person name="Shen B."/>
        </authorList>
    </citation>
    <scope>NUCLEOTIDE SEQUENCE [LARGE SCALE GENOMIC DNA]</scope>
    <source>
        <strain evidence="2 3">NPDC057399</strain>
    </source>
</reference>
<evidence type="ECO:0000313" key="3">
    <source>
        <dbReference type="Proteomes" id="UP001600650"/>
    </source>
</evidence>
<dbReference type="SFLD" id="SFLDG01020">
    <property type="entry name" value="Terpene_Cyclase_Like_2"/>
    <property type="match status" value="1"/>
</dbReference>
<gene>
    <name evidence="2" type="ORF">ACFU0X_10090</name>
</gene>
<keyword evidence="1" id="KW-0456">Lyase</keyword>
<proteinExistence type="predicted"/>
<protein>
    <submittedName>
        <fullName evidence="2">Terpene synthase family protein</fullName>
    </submittedName>
</protein>
<evidence type="ECO:0000313" key="2">
    <source>
        <dbReference type="EMBL" id="MFE7963387.1"/>
    </source>
</evidence>
<dbReference type="SUPFAM" id="SSF48576">
    <property type="entry name" value="Terpenoid synthases"/>
    <property type="match status" value="1"/>
</dbReference>
<keyword evidence="3" id="KW-1185">Reference proteome</keyword>
<dbReference type="RefSeq" id="WP_381726190.1">
    <property type="nucleotide sequence ID" value="NZ_JBHVBU010000021.1"/>
</dbReference>
<dbReference type="InterPro" id="IPR034686">
    <property type="entry name" value="Terpene_cyclase-like_2"/>
</dbReference>
<organism evidence="2 3">
    <name type="scientific">Streptomyces cellulosae</name>
    <dbReference type="NCBI Taxonomy" id="1968"/>
    <lineage>
        <taxon>Bacteria</taxon>
        <taxon>Bacillati</taxon>
        <taxon>Actinomycetota</taxon>
        <taxon>Actinomycetes</taxon>
        <taxon>Kitasatosporales</taxon>
        <taxon>Streptomycetaceae</taxon>
        <taxon>Streptomyces</taxon>
    </lineage>
</organism>
<comment type="caution">
    <text evidence="2">The sequence shown here is derived from an EMBL/GenBank/DDBJ whole genome shotgun (WGS) entry which is preliminary data.</text>
</comment>
<name>A0ABW6JFZ4_STRCE</name>
<dbReference type="Gene3D" id="1.10.600.10">
    <property type="entry name" value="Farnesyl Diphosphate Synthase"/>
    <property type="match status" value="1"/>
</dbReference>
<dbReference type="InterPro" id="IPR008949">
    <property type="entry name" value="Isoprenoid_synthase_dom_sf"/>
</dbReference>
<accession>A0ABW6JFZ4</accession>
<dbReference type="Proteomes" id="UP001600650">
    <property type="component" value="Unassembled WGS sequence"/>
</dbReference>
<dbReference type="Pfam" id="PF19086">
    <property type="entry name" value="Terpene_syn_C_2"/>
    <property type="match status" value="1"/>
</dbReference>